<keyword evidence="2" id="KW-1185">Reference proteome</keyword>
<name>A0ABR5Z6A6_9GAMM</name>
<organism evidence="1 2">
    <name type="scientific">Stutzerimonas azotifigens</name>
    <dbReference type="NCBI Taxonomy" id="291995"/>
    <lineage>
        <taxon>Bacteria</taxon>
        <taxon>Pseudomonadati</taxon>
        <taxon>Pseudomonadota</taxon>
        <taxon>Gammaproteobacteria</taxon>
        <taxon>Pseudomonadales</taxon>
        <taxon>Pseudomonadaceae</taxon>
        <taxon>Stutzerimonas</taxon>
    </lineage>
</organism>
<accession>A0ABR5Z6A6</accession>
<gene>
    <name evidence="1" type="ORF">G7026_20610</name>
</gene>
<evidence type="ECO:0000313" key="2">
    <source>
        <dbReference type="Proteomes" id="UP000786387"/>
    </source>
</evidence>
<sequence>MAVSGQPVEAEILEVRLNPSLVVNGRSPWKIVAQWQNPETQKLHIFNSDNIWFDPSRFVSELNQVRVFIDRQNPKRYSMDTGFLPELAE</sequence>
<dbReference type="Proteomes" id="UP000786387">
    <property type="component" value="Unassembled WGS sequence"/>
</dbReference>
<protein>
    <submittedName>
        <fullName evidence="1">Uncharacterized protein</fullName>
    </submittedName>
</protein>
<reference evidence="1 2" key="1">
    <citation type="submission" date="2020-02" db="EMBL/GenBank/DDBJ databases">
        <title>Synteny-based analysis reveals conserved mechanism for high triclosan tolerance in Pseudomonas, as well as instances of horizontal transfer.</title>
        <authorList>
            <person name="Mcfarland A.G."/>
            <person name="Bertucci H.K."/>
            <person name="Litmann E."/>
            <person name="Shen J."/>
            <person name="Huttenhower C."/>
            <person name="Hartmann E.M."/>
        </authorList>
    </citation>
    <scope>NUCLEOTIDE SEQUENCE [LARGE SCALE GENOMIC DNA]</scope>
    <source>
        <strain evidence="1 2">115A1</strain>
    </source>
</reference>
<evidence type="ECO:0000313" key="1">
    <source>
        <dbReference type="EMBL" id="MBA1275750.1"/>
    </source>
</evidence>
<comment type="caution">
    <text evidence="1">The sequence shown here is derived from an EMBL/GenBank/DDBJ whole genome shotgun (WGS) entry which is preliminary data.</text>
</comment>
<proteinExistence type="predicted"/>
<dbReference type="EMBL" id="JAAMRF010000012">
    <property type="protein sequence ID" value="MBA1275750.1"/>
    <property type="molecule type" value="Genomic_DNA"/>
</dbReference>
<dbReference type="RefSeq" id="WP_181072943.1">
    <property type="nucleotide sequence ID" value="NZ_JAAMRF010000012.1"/>
</dbReference>